<evidence type="ECO:0000256" key="3">
    <source>
        <dbReference type="ARBA" id="ARBA00022692"/>
    </source>
</evidence>
<keyword evidence="4 6" id="KW-1133">Transmembrane helix</keyword>
<dbReference type="AlphaFoldDB" id="A0A1B6DIR7"/>
<feature type="domain" description="ABC-2 type transporter transmembrane" evidence="7">
    <location>
        <begin position="42"/>
        <end position="251"/>
    </location>
</feature>
<keyword evidence="3 6" id="KW-0812">Transmembrane</keyword>
<feature type="transmembrane region" description="Helical" evidence="6">
    <location>
        <begin position="136"/>
        <end position="160"/>
    </location>
</feature>
<dbReference type="PANTHER" id="PTHR48041">
    <property type="entry name" value="ABC TRANSPORTER G FAMILY MEMBER 28"/>
    <property type="match status" value="1"/>
</dbReference>
<evidence type="ECO:0000256" key="1">
    <source>
        <dbReference type="ARBA" id="ARBA00004141"/>
    </source>
</evidence>
<keyword evidence="5 6" id="KW-0472">Membrane</keyword>
<evidence type="ECO:0000256" key="5">
    <source>
        <dbReference type="ARBA" id="ARBA00023136"/>
    </source>
</evidence>
<comment type="subcellular location">
    <subcellularLocation>
        <location evidence="1">Membrane</location>
        <topology evidence="1">Multi-pass membrane protein</topology>
    </subcellularLocation>
</comment>
<feature type="transmembrane region" description="Helical" evidence="6">
    <location>
        <begin position="202"/>
        <end position="221"/>
    </location>
</feature>
<dbReference type="PANTHER" id="PTHR48041:SF105">
    <property type="entry name" value="FI02074P"/>
    <property type="match status" value="1"/>
</dbReference>
<sequence length="333" mass="38085">MVGLGSTLGDDYSSGRKDTVATMPNVYGDVKTLQFPTSFAVQYWILLQRMIIQRFRNSTALYLQILHHIFSGLIVGTIFWNVGNNASKPFENFKFCLSVAVFFMYTYVMVPVLVLPMEMKLLRREFFNRWYGLKAFYLSKTMSTIPTTIVLTMIFNAIVYWMADQPMELTRFVRFCSINVVLAIISEGLGILIGITFNCTNGAVVGPSVMAPILMVAMHGMGYGERIYPAMHFLMQFSFMRLGLVGLVTTLYSNGRQQMECKDYSPFPYCHYSDPSMLLRDLGMRGQETGNQLLGLLGYLLLFRVLAFFAMRFRLTTELRSQIIGYIHKIIKH</sequence>
<feature type="transmembrane region" description="Helical" evidence="6">
    <location>
        <begin position="233"/>
        <end position="252"/>
    </location>
</feature>
<dbReference type="EMBL" id="GEDC01011746">
    <property type="protein sequence ID" value="JAS25552.1"/>
    <property type="molecule type" value="Transcribed_RNA"/>
</dbReference>
<organism evidence="8">
    <name type="scientific">Clastoptera arizonana</name>
    <name type="common">Arizona spittle bug</name>
    <dbReference type="NCBI Taxonomy" id="38151"/>
    <lineage>
        <taxon>Eukaryota</taxon>
        <taxon>Metazoa</taxon>
        <taxon>Ecdysozoa</taxon>
        <taxon>Arthropoda</taxon>
        <taxon>Hexapoda</taxon>
        <taxon>Insecta</taxon>
        <taxon>Pterygota</taxon>
        <taxon>Neoptera</taxon>
        <taxon>Paraneoptera</taxon>
        <taxon>Hemiptera</taxon>
        <taxon>Auchenorrhyncha</taxon>
        <taxon>Cercopoidea</taxon>
        <taxon>Clastopteridae</taxon>
        <taxon>Clastoptera</taxon>
    </lineage>
</organism>
<dbReference type="InterPro" id="IPR050352">
    <property type="entry name" value="ABCG_transporters"/>
</dbReference>
<feature type="transmembrane region" description="Helical" evidence="6">
    <location>
        <begin position="293"/>
        <end position="311"/>
    </location>
</feature>
<feature type="transmembrane region" description="Helical" evidence="6">
    <location>
        <begin position="92"/>
        <end position="115"/>
    </location>
</feature>
<evidence type="ECO:0000256" key="6">
    <source>
        <dbReference type="SAM" id="Phobius"/>
    </source>
</evidence>
<accession>A0A1B6DIR7</accession>
<keyword evidence="2" id="KW-0813">Transport</keyword>
<protein>
    <recommendedName>
        <fullName evidence="7">ABC-2 type transporter transmembrane domain-containing protein</fullName>
    </recommendedName>
</protein>
<feature type="transmembrane region" description="Helical" evidence="6">
    <location>
        <begin position="172"/>
        <end position="195"/>
    </location>
</feature>
<reference evidence="8" key="1">
    <citation type="submission" date="2015-12" db="EMBL/GenBank/DDBJ databases">
        <title>De novo transcriptome assembly of four potential Pierce s Disease insect vectors from Arizona vineyards.</title>
        <authorList>
            <person name="Tassone E.E."/>
        </authorList>
    </citation>
    <scope>NUCLEOTIDE SEQUENCE</scope>
</reference>
<name>A0A1B6DIR7_9HEMI</name>
<dbReference type="Pfam" id="PF01061">
    <property type="entry name" value="ABC2_membrane"/>
    <property type="match status" value="1"/>
</dbReference>
<dbReference type="GO" id="GO:0140359">
    <property type="term" value="F:ABC-type transporter activity"/>
    <property type="evidence" value="ECO:0007669"/>
    <property type="project" value="InterPro"/>
</dbReference>
<proteinExistence type="predicted"/>
<evidence type="ECO:0000259" key="7">
    <source>
        <dbReference type="Pfam" id="PF01061"/>
    </source>
</evidence>
<evidence type="ECO:0000256" key="2">
    <source>
        <dbReference type="ARBA" id="ARBA00022448"/>
    </source>
</evidence>
<feature type="transmembrane region" description="Helical" evidence="6">
    <location>
        <begin position="59"/>
        <end position="80"/>
    </location>
</feature>
<dbReference type="GO" id="GO:0005886">
    <property type="term" value="C:plasma membrane"/>
    <property type="evidence" value="ECO:0007669"/>
    <property type="project" value="TreeGrafter"/>
</dbReference>
<evidence type="ECO:0000313" key="8">
    <source>
        <dbReference type="EMBL" id="JAS25552.1"/>
    </source>
</evidence>
<gene>
    <name evidence="8" type="ORF">g.32074</name>
</gene>
<evidence type="ECO:0000256" key="4">
    <source>
        <dbReference type="ARBA" id="ARBA00022989"/>
    </source>
</evidence>
<dbReference type="InterPro" id="IPR013525">
    <property type="entry name" value="ABC2_TM"/>
</dbReference>